<dbReference type="Proteomes" id="UP000276991">
    <property type="component" value="Unassembled WGS sequence"/>
</dbReference>
<reference evidence="1 2" key="1">
    <citation type="submission" date="2018-08" db="EMBL/GenBank/DDBJ databases">
        <authorList>
            <person name="Laetsch R D."/>
            <person name="Stevens L."/>
            <person name="Kumar S."/>
            <person name="Blaxter L. M."/>
        </authorList>
    </citation>
    <scope>NUCLEOTIDE SEQUENCE [LARGE SCALE GENOMIC DNA]</scope>
</reference>
<evidence type="ECO:0000313" key="2">
    <source>
        <dbReference type="Proteomes" id="UP000276991"/>
    </source>
</evidence>
<protein>
    <submittedName>
        <fullName evidence="1">Uncharacterized protein</fullName>
    </submittedName>
</protein>
<sequence>DGAATADNGISVNAWVKAGAKSRCVSPPASKMSVLKTDEVSCDDDC</sequence>
<name>A0A498STQ0_ACAVI</name>
<proteinExistence type="predicted"/>
<feature type="non-terminal residue" evidence="1">
    <location>
        <position position="1"/>
    </location>
</feature>
<accession>A0A498STQ0</accession>
<dbReference type="EMBL" id="UPTC01005888">
    <property type="protein sequence ID" value="VBB35417.1"/>
    <property type="molecule type" value="Genomic_DNA"/>
</dbReference>
<dbReference type="AlphaFoldDB" id="A0A498STQ0"/>
<organism evidence="1 2">
    <name type="scientific">Acanthocheilonema viteae</name>
    <name type="common">Filarial nematode worm</name>
    <name type="synonym">Dipetalonema viteae</name>
    <dbReference type="NCBI Taxonomy" id="6277"/>
    <lineage>
        <taxon>Eukaryota</taxon>
        <taxon>Metazoa</taxon>
        <taxon>Ecdysozoa</taxon>
        <taxon>Nematoda</taxon>
        <taxon>Chromadorea</taxon>
        <taxon>Rhabditida</taxon>
        <taxon>Spirurina</taxon>
        <taxon>Spiruromorpha</taxon>
        <taxon>Filarioidea</taxon>
        <taxon>Onchocercidae</taxon>
        <taxon>Acanthocheilonema</taxon>
    </lineage>
</organism>
<keyword evidence="2" id="KW-1185">Reference proteome</keyword>
<evidence type="ECO:0000313" key="1">
    <source>
        <dbReference type="EMBL" id="VBB35417.1"/>
    </source>
</evidence>
<gene>
    <name evidence="1" type="ORF">NAV_LOCUS10208</name>
</gene>